<dbReference type="InterPro" id="IPR018520">
    <property type="entry name" value="UPP_synth-like_CS"/>
</dbReference>
<accession>A0ABT1L4K1</accession>
<comment type="cofactor">
    <cofactor evidence="2">
        <name>Mg(2+)</name>
        <dbReference type="ChEBI" id="CHEBI:18420"/>
    </cofactor>
    <text evidence="2">Binds 2 magnesium ions per subunit.</text>
</comment>
<feature type="active site" description="Proton acceptor" evidence="2">
    <location>
        <position position="61"/>
    </location>
</feature>
<feature type="binding site" evidence="2">
    <location>
        <begin position="180"/>
        <end position="182"/>
    </location>
    <ligand>
        <name>substrate</name>
    </ligand>
</feature>
<comment type="caution">
    <text evidence="2">Lacks conserved residue(s) required for the propagation of feature annotation.</text>
</comment>
<evidence type="ECO:0000256" key="2">
    <source>
        <dbReference type="HAMAP-Rule" id="MF_01139"/>
    </source>
</evidence>
<keyword evidence="2" id="KW-0133">Cell shape</keyword>
<dbReference type="InterPro" id="IPR001441">
    <property type="entry name" value="UPP_synth-like"/>
</dbReference>
<comment type="function">
    <text evidence="2">Catalyzes the sequential condensation of isopentenyl diphosphate (IPP) with (2E,6E)-farnesyl diphosphate (E,E-FPP) to yield (2Z,6Z,10Z,14Z,18Z,22Z,26Z,30Z,34E,38E)-undecaprenyl diphosphate (di-trans,octa-cis-UPP). UPP is the precursor of glycosyl carrier lipid in the biosynthesis of bacterial cell wall polysaccharide components such as peptidoglycan and lipopolysaccharide.</text>
</comment>
<evidence type="ECO:0000256" key="1">
    <source>
        <dbReference type="ARBA" id="ARBA00022679"/>
    </source>
</evidence>
<evidence type="ECO:0000313" key="3">
    <source>
        <dbReference type="EMBL" id="MCP8352092.1"/>
    </source>
</evidence>
<comment type="catalytic activity">
    <reaction evidence="2">
        <text>8 isopentenyl diphosphate + (2E,6E)-farnesyl diphosphate = di-trans,octa-cis-undecaprenyl diphosphate + 8 diphosphate</text>
        <dbReference type="Rhea" id="RHEA:27551"/>
        <dbReference type="ChEBI" id="CHEBI:33019"/>
        <dbReference type="ChEBI" id="CHEBI:58405"/>
        <dbReference type="ChEBI" id="CHEBI:128769"/>
        <dbReference type="ChEBI" id="CHEBI:175763"/>
        <dbReference type="EC" id="2.5.1.31"/>
    </reaction>
</comment>
<comment type="similarity">
    <text evidence="2">Belongs to the UPP synthase family.</text>
</comment>
<keyword evidence="2" id="KW-0460">Magnesium</keyword>
<proteinExistence type="inferred from homology"/>
<feature type="binding site" evidence="2">
    <location>
        <position position="13"/>
    </location>
    <ligand>
        <name>Mg(2+)</name>
        <dbReference type="ChEBI" id="CHEBI:18420"/>
    </ligand>
</feature>
<dbReference type="InterPro" id="IPR036424">
    <property type="entry name" value="UPP_synth-like_sf"/>
</dbReference>
<feature type="binding site" evidence="2">
    <location>
        <position position="193"/>
    </location>
    <ligand>
        <name>Mg(2+)</name>
        <dbReference type="ChEBI" id="CHEBI:18420"/>
    </ligand>
</feature>
<feature type="binding site" evidence="2">
    <location>
        <position position="18"/>
    </location>
    <ligand>
        <name>substrate</name>
    </ligand>
</feature>
<comment type="subunit">
    <text evidence="2">Homodimer.</text>
</comment>
<keyword evidence="2" id="KW-0479">Metal-binding</keyword>
<name>A0ABT1L4K1_9GAMM</name>
<dbReference type="NCBIfam" id="TIGR00055">
    <property type="entry name" value="uppS"/>
    <property type="match status" value="1"/>
</dbReference>
<dbReference type="EC" id="2.5.1.31" evidence="2"/>
<dbReference type="PROSITE" id="PS01066">
    <property type="entry name" value="UPP_SYNTHASE"/>
    <property type="match status" value="1"/>
</dbReference>
<feature type="binding site" evidence="2">
    <location>
        <position position="64"/>
    </location>
    <ligand>
        <name>substrate</name>
    </ligand>
</feature>
<organism evidence="3 4">
    <name type="scientific">Candidatus Synchoanobacter obligatus</name>
    <dbReference type="NCBI Taxonomy" id="2919597"/>
    <lineage>
        <taxon>Bacteria</taxon>
        <taxon>Pseudomonadati</taxon>
        <taxon>Pseudomonadota</taxon>
        <taxon>Gammaproteobacteria</taxon>
        <taxon>Candidatus Comchoanobacterales</taxon>
        <taxon>Candidatus Comchoanobacteraceae</taxon>
        <taxon>Candidatus Synchoanobacter</taxon>
    </lineage>
</organism>
<feature type="binding site" evidence="2">
    <location>
        <position position="30"/>
    </location>
    <ligand>
        <name>substrate</name>
    </ligand>
</feature>
<feature type="binding site" evidence="2">
    <location>
        <begin position="58"/>
        <end position="60"/>
    </location>
    <ligand>
        <name>substrate</name>
    </ligand>
</feature>
<gene>
    <name evidence="2 3" type="primary">uppS</name>
    <name evidence="3" type="ORF">MKS91_02175</name>
</gene>
<dbReference type="EMBL" id="JAKUDN010000002">
    <property type="protein sequence ID" value="MCP8352092.1"/>
    <property type="molecule type" value="Genomic_DNA"/>
</dbReference>
<evidence type="ECO:0000313" key="4">
    <source>
        <dbReference type="Proteomes" id="UP001320768"/>
    </source>
</evidence>
<dbReference type="PANTHER" id="PTHR10291">
    <property type="entry name" value="DEHYDRODOLICHYL DIPHOSPHATE SYNTHASE FAMILY MEMBER"/>
    <property type="match status" value="1"/>
</dbReference>
<protein>
    <recommendedName>
        <fullName evidence="2">Ditrans,polycis-undecaprenyl-diphosphate synthase ((2E,6E)-farnesyl-diphosphate specific)</fullName>
        <ecNumber evidence="2">2.5.1.31</ecNumber>
    </recommendedName>
    <alternativeName>
        <fullName evidence="2">Ditrans,polycis-undecaprenylcistransferase</fullName>
    </alternativeName>
    <alternativeName>
        <fullName evidence="2">Undecaprenyl diphosphate synthase</fullName>
        <shortName evidence="2">UDS</shortName>
    </alternativeName>
    <alternativeName>
        <fullName evidence="2">Undecaprenyl pyrophosphate synthase</fullName>
        <shortName evidence="2">UPP synthase</shortName>
    </alternativeName>
</protein>
<comment type="caution">
    <text evidence="3">The sequence shown here is derived from an EMBL/GenBank/DDBJ whole genome shotgun (WGS) entry which is preliminary data.</text>
</comment>
<keyword evidence="2" id="KW-0961">Cell wall biogenesis/degradation</keyword>
<feature type="binding site" evidence="2">
    <location>
        <position position="174"/>
    </location>
    <ligand>
        <name>substrate</name>
    </ligand>
</feature>
<dbReference type="Proteomes" id="UP001320768">
    <property type="component" value="Unassembled WGS sequence"/>
</dbReference>
<dbReference type="Pfam" id="PF01255">
    <property type="entry name" value="Prenyltransf"/>
    <property type="match status" value="1"/>
</dbReference>
<reference evidence="3 4" key="1">
    <citation type="journal article" date="2022" name="Nat. Microbiol.">
        <title>The microbiome of a bacterivorous marine choanoflagellate contains a resource-demanding obligate bacterial associate.</title>
        <authorList>
            <person name="Needham D.M."/>
            <person name="Poirier C."/>
            <person name="Bachy C."/>
            <person name="George E.E."/>
            <person name="Wilken S."/>
            <person name="Yung C.C.M."/>
            <person name="Limardo A.J."/>
            <person name="Morando M."/>
            <person name="Sudek L."/>
            <person name="Malmstrom R.R."/>
            <person name="Keeling P.J."/>
            <person name="Santoro A.E."/>
            <person name="Worden A.Z."/>
        </authorList>
    </citation>
    <scope>NUCLEOTIDE SEQUENCE [LARGE SCALE GENOMIC DNA]</scope>
    <source>
        <strain evidence="3 4">Comchoano-2</strain>
    </source>
</reference>
<dbReference type="HAMAP" id="MF_01139">
    <property type="entry name" value="ISPT"/>
    <property type="match status" value="1"/>
</dbReference>
<dbReference type="PANTHER" id="PTHR10291:SF0">
    <property type="entry name" value="DEHYDRODOLICHYL DIPHOSPHATE SYNTHASE 2"/>
    <property type="match status" value="1"/>
</dbReference>
<feature type="binding site" evidence="2">
    <location>
        <begin position="14"/>
        <end position="17"/>
    </location>
    <ligand>
        <name>substrate</name>
    </ligand>
</feature>
<feature type="active site" evidence="2">
    <location>
        <position position="13"/>
    </location>
</feature>
<feature type="binding site" evidence="2">
    <location>
        <position position="26"/>
    </location>
    <ligand>
        <name>substrate</name>
    </ligand>
</feature>
<keyword evidence="1 2" id="KW-0808">Transferase</keyword>
<keyword evidence="4" id="KW-1185">Reference proteome</keyword>
<dbReference type="RefSeq" id="WP_258569202.1">
    <property type="nucleotide sequence ID" value="NZ_JAKUDN010000002.1"/>
</dbReference>
<dbReference type="GO" id="GO:0016740">
    <property type="term" value="F:transferase activity"/>
    <property type="evidence" value="ECO:0007669"/>
    <property type="project" value="UniProtKB-KW"/>
</dbReference>
<dbReference type="CDD" id="cd00475">
    <property type="entry name" value="Cis_IPPS"/>
    <property type="match status" value="1"/>
</dbReference>
<dbReference type="Gene3D" id="3.40.1180.10">
    <property type="entry name" value="Decaprenyl diphosphate synthase-like"/>
    <property type="match status" value="1"/>
</dbReference>
<keyword evidence="2" id="KW-0573">Peptidoglycan synthesis</keyword>
<sequence length="230" mass="26021">MSKKPKHIAIIMDGNGRWATSLGKARHVGHQVGSKVIREIVECSVRLGIQELTVFGLSCDNMARPQEELHYLLSVFMRSLQEYTQEMHDMGVCLKVIGDVQGLGCELSKAVRDAEEVTKTNKVLTLTVALNFSGKWHIHHTTQKLLENPVSLSDDQIEQAFSQLLPSDPDILIRTGGERRLSNFVLYHLAYTELYFLDVKWPDFRQEHLESVLASYAKVERRFGNVGVSV</sequence>
<dbReference type="SUPFAM" id="SSF64005">
    <property type="entry name" value="Undecaprenyl diphosphate synthase"/>
    <property type="match status" value="1"/>
</dbReference>